<feature type="transmembrane region" description="Helical" evidence="1">
    <location>
        <begin position="52"/>
        <end position="72"/>
    </location>
</feature>
<feature type="transmembrane region" description="Helical" evidence="1">
    <location>
        <begin position="495"/>
        <end position="514"/>
    </location>
</feature>
<feature type="transmembrane region" description="Helical" evidence="1">
    <location>
        <begin position="200"/>
        <end position="228"/>
    </location>
</feature>
<evidence type="ECO:0000313" key="4">
    <source>
        <dbReference type="Proteomes" id="UP001236559"/>
    </source>
</evidence>
<dbReference type="NCBIfam" id="TIGR02122">
    <property type="entry name" value="TRAP_TAXI"/>
    <property type="match status" value="1"/>
</dbReference>
<dbReference type="InterPro" id="IPR011852">
    <property type="entry name" value="TRAP_TAXI"/>
</dbReference>
<dbReference type="Pfam" id="PF06808">
    <property type="entry name" value="DctM"/>
    <property type="match status" value="1"/>
</dbReference>
<gene>
    <name evidence="3" type="ORF">J2S72_001159</name>
</gene>
<dbReference type="InterPro" id="IPR010656">
    <property type="entry name" value="DctM"/>
</dbReference>
<dbReference type="PANTHER" id="PTHR43849">
    <property type="entry name" value="BLL3936 PROTEIN"/>
    <property type="match status" value="1"/>
</dbReference>
<dbReference type="InterPro" id="IPR011853">
    <property type="entry name" value="TRAP_DctM-Dct_fused"/>
</dbReference>
<evidence type="ECO:0000313" key="3">
    <source>
        <dbReference type="EMBL" id="MDQ0275135.1"/>
    </source>
</evidence>
<feature type="domain" description="TRAP C4-dicarboxylate transport system permease DctM subunit" evidence="2">
    <location>
        <begin position="91"/>
        <end position="516"/>
    </location>
</feature>
<name>A0ABU0AYT4_9FIRM</name>
<dbReference type="NCBIfam" id="TIGR02123">
    <property type="entry name" value="TRAP_fused"/>
    <property type="match status" value="1"/>
</dbReference>
<feature type="transmembrane region" description="Helical" evidence="1">
    <location>
        <begin position="563"/>
        <end position="589"/>
    </location>
</feature>
<dbReference type="Proteomes" id="UP001236559">
    <property type="component" value="Unassembled WGS sequence"/>
</dbReference>
<organism evidence="3 4">
    <name type="scientific">Peptoniphilus koenoeneniae</name>
    <dbReference type="NCBI Taxonomy" id="507751"/>
    <lineage>
        <taxon>Bacteria</taxon>
        <taxon>Bacillati</taxon>
        <taxon>Bacillota</taxon>
        <taxon>Tissierellia</taxon>
        <taxon>Tissierellales</taxon>
        <taxon>Peptoniphilaceae</taxon>
        <taxon>Peptoniphilus</taxon>
    </lineage>
</organism>
<feature type="transmembrane region" description="Helical" evidence="1">
    <location>
        <begin position="142"/>
        <end position="163"/>
    </location>
</feature>
<feature type="transmembrane region" description="Helical" evidence="1">
    <location>
        <begin position="109"/>
        <end position="130"/>
    </location>
</feature>
<feature type="transmembrane region" description="Helical" evidence="1">
    <location>
        <begin position="12"/>
        <end position="32"/>
    </location>
</feature>
<accession>A0ABU0AYT4</accession>
<dbReference type="Gene3D" id="3.40.190.10">
    <property type="entry name" value="Periplasmic binding protein-like II"/>
    <property type="match status" value="2"/>
</dbReference>
<evidence type="ECO:0000256" key="1">
    <source>
        <dbReference type="SAM" id="Phobius"/>
    </source>
</evidence>
<dbReference type="CDD" id="cd13520">
    <property type="entry name" value="PBP2_TAXI_TRAP"/>
    <property type="match status" value="1"/>
</dbReference>
<dbReference type="EMBL" id="JAUSTN010000005">
    <property type="protein sequence ID" value="MDQ0275135.1"/>
    <property type="molecule type" value="Genomic_DNA"/>
</dbReference>
<keyword evidence="1" id="KW-1133">Transmembrane helix</keyword>
<keyword evidence="1" id="KW-0812">Transmembrane</keyword>
<keyword evidence="4" id="KW-1185">Reference proteome</keyword>
<dbReference type="SUPFAM" id="SSF53850">
    <property type="entry name" value="Periplasmic binding protein-like II"/>
    <property type="match status" value="1"/>
</dbReference>
<feature type="transmembrane region" description="Helical" evidence="1">
    <location>
        <begin position="84"/>
        <end position="103"/>
    </location>
</feature>
<evidence type="ECO:0000259" key="2">
    <source>
        <dbReference type="Pfam" id="PF06808"/>
    </source>
</evidence>
<feature type="transmembrane region" description="Helical" evidence="1">
    <location>
        <begin position="416"/>
        <end position="449"/>
    </location>
</feature>
<feature type="transmembrane region" description="Helical" evidence="1">
    <location>
        <begin position="526"/>
        <end position="551"/>
    </location>
</feature>
<feature type="transmembrane region" description="Helical" evidence="1">
    <location>
        <begin position="321"/>
        <end position="354"/>
    </location>
</feature>
<proteinExistence type="predicted"/>
<protein>
    <submittedName>
        <fullName evidence="3">TRAP transporter 4TM/12TM fusion protein/TRAP transporter TAXI family solute receptor</fullName>
    </submittedName>
</protein>
<keyword evidence="3" id="KW-0675">Receptor</keyword>
<dbReference type="Pfam" id="PF16868">
    <property type="entry name" value="NMT1_3"/>
    <property type="match status" value="1"/>
</dbReference>
<comment type="caution">
    <text evidence="3">The sequence shown here is derived from an EMBL/GenBank/DDBJ whole genome shotgun (WGS) entry which is preliminary data.</text>
</comment>
<feature type="transmembrane region" description="Helical" evidence="1">
    <location>
        <begin position="374"/>
        <end position="396"/>
    </location>
</feature>
<keyword evidence="1" id="KW-0472">Membrane</keyword>
<feature type="transmembrane region" description="Helical" evidence="1">
    <location>
        <begin position="274"/>
        <end position="295"/>
    </location>
</feature>
<sequence length="909" mass="100394">MDIKANKNTYFLLLFWAFVQIILNIFTFQAIFVRSLHVMFLIFFGGLYFKKLKFFTLPLTIFTFSYIFLNYNKIALRGGYLYKIDYIFAFFAIFLVLIVSFKINKTFTLLSLIFLSYLFWGRFISGPLAHNGFSLRRVLSHFVWGTEGIFGLGAGVSSSYIFLFMLFGSFLKFSGFIDFISDLSLCLVGKSYGSYAKVSVIASALMGMVNGSALANVATTGSLTIPLMKKQKYSSEYAAAVEAASSTGGQFAPPIMGAVAFVMAEFLNISYLRVVKAAVIPAFLYYLGIFTSVHYEAKKLNLKSSAFSYNFLDLLKERGHLLIPIFILIAGLFYFPLEFCVIISIFSLIGVCAFKKSTRMSFKNILDALVDGAVNSIAVGISCVLIGLIIGSVSLSGLGLNFGNMILNLNSHSLIFAWFLVAIMSLILGMGVPGVAAYVIVVSVAVPVLIKLGAQPIGAHLFCLIYACLSNITPPVAVSSYLASSIAESDMVKTSLIALKLAFSGFIFPFFFLINPKLIGLESPKFLEIIFLIVFSSIGVFAISLGLTGFFKKNLSKTKRFLFLVLGLLIMYPEKYTSIFSLIGLIFLLIGEMNFKVKNKFPIFFILMFFLTGCTSPKYRIDIPTASTTGALYPLGASLANVLNRDKDFRANIQASGGGIDNLNILYNRDANLSMAVNSIVSQSYEGKGIFKGRENKKLRIIASLYLNPNQILVRKDLKIKSLKDLKGSHFSVGNPGSTTELEAKAHFEALGMDINKDIFPERVSPSEAISLLKSKKISGVWIMAGAPSASVTEILLTANCEILNLDPDFIEKLNENNKGYENYTIKKSVYNNNKDINTSASPMVIFTSSDMSEECAYKITKAFWENLEELKASNKVLKNVEIKNALRGIGKVPLHPGAKKYYLERGIK</sequence>
<dbReference type="PANTHER" id="PTHR43849:SF2">
    <property type="entry name" value="BLL3936 PROTEIN"/>
    <property type="match status" value="1"/>
</dbReference>
<dbReference type="RefSeq" id="WP_307495152.1">
    <property type="nucleotide sequence ID" value="NZ_JAUSTN010000005.1"/>
</dbReference>
<reference evidence="3 4" key="1">
    <citation type="submission" date="2023-07" db="EMBL/GenBank/DDBJ databases">
        <title>Genomic Encyclopedia of Type Strains, Phase IV (KMG-IV): sequencing the most valuable type-strain genomes for metagenomic binning, comparative biology and taxonomic classification.</title>
        <authorList>
            <person name="Goeker M."/>
        </authorList>
    </citation>
    <scope>NUCLEOTIDE SEQUENCE [LARGE SCALE GENOMIC DNA]</scope>
    <source>
        <strain evidence="3 4">DSM 22616</strain>
    </source>
</reference>
<feature type="transmembrane region" description="Helical" evidence="1">
    <location>
        <begin position="461"/>
        <end position="483"/>
    </location>
</feature>